<gene>
    <name evidence="1" type="ORF">BYL167_LOCUS45344</name>
</gene>
<dbReference type="Proteomes" id="UP000681967">
    <property type="component" value="Unassembled WGS sequence"/>
</dbReference>
<comment type="caution">
    <text evidence="1">The sequence shown here is derived from an EMBL/GenBank/DDBJ whole genome shotgun (WGS) entry which is preliminary data.</text>
</comment>
<dbReference type="SUPFAM" id="SSF69318">
    <property type="entry name" value="Integrin alpha N-terminal domain"/>
    <property type="match status" value="1"/>
</dbReference>
<dbReference type="AlphaFoldDB" id="A0A8S3B0S7"/>
<reference evidence="1" key="1">
    <citation type="submission" date="2021-02" db="EMBL/GenBank/DDBJ databases">
        <authorList>
            <person name="Nowell W R."/>
        </authorList>
    </citation>
    <scope>NUCLEOTIDE SEQUENCE</scope>
</reference>
<feature type="non-terminal residue" evidence="1">
    <location>
        <position position="54"/>
    </location>
</feature>
<feature type="non-terminal residue" evidence="1">
    <location>
        <position position="1"/>
    </location>
</feature>
<proteinExistence type="predicted"/>
<evidence type="ECO:0000313" key="1">
    <source>
        <dbReference type="EMBL" id="CAF4733073.1"/>
    </source>
</evidence>
<accession>A0A8S3B0S7</accession>
<organism evidence="1 2">
    <name type="scientific">Rotaria magnacalcarata</name>
    <dbReference type="NCBI Taxonomy" id="392030"/>
    <lineage>
        <taxon>Eukaryota</taxon>
        <taxon>Metazoa</taxon>
        <taxon>Spiralia</taxon>
        <taxon>Gnathifera</taxon>
        <taxon>Rotifera</taxon>
        <taxon>Eurotatoria</taxon>
        <taxon>Bdelloidea</taxon>
        <taxon>Philodinida</taxon>
        <taxon>Philodinidae</taxon>
        <taxon>Rotaria</taxon>
    </lineage>
</organism>
<name>A0A8S3B0S7_9BILA</name>
<evidence type="ECO:0000313" key="2">
    <source>
        <dbReference type="Proteomes" id="UP000681967"/>
    </source>
</evidence>
<protein>
    <submittedName>
        <fullName evidence="1">Uncharacterized protein</fullName>
    </submittedName>
</protein>
<dbReference type="EMBL" id="CAJOBH010125540">
    <property type="protein sequence ID" value="CAF4733073.1"/>
    <property type="molecule type" value="Genomic_DNA"/>
</dbReference>
<dbReference type="InterPro" id="IPR028994">
    <property type="entry name" value="Integrin_alpha_N"/>
</dbReference>
<sequence>MNILVFIGKENGLFADSMVYRTGIGSSPISAKIGDFNNDFHLDIAVAHSKNDSI</sequence>